<sequence>MNRFVIGLLFLFMFQNSFAMPEYRAEMRKRLQEQKVSKFNFEDASVSTMTHLIQHQFGINFSFDANVDKNKTAPIRLKDSNFLQFLEVGLNKLDMRYQVVSPNHIKIMAKAQQVDQLNSSLDSPPQLWSDHKRLKLTVGDCAQKGYAALQKLGFSKIVKNQYYVYGNSQNNRAAVKCVDLGQQSFVYAMVVGEDVKQVEKLRNQIIKEL</sequence>
<dbReference type="STRING" id="262668.GCA_000931715_00180"/>
<comment type="caution">
    <text evidence="1">The sequence shown here is derived from an EMBL/GenBank/DDBJ whole genome shotgun (WGS) entry which is preliminary data.</text>
</comment>
<proteinExistence type="predicted"/>
<accession>N9FKP9</accession>
<dbReference type="Proteomes" id="UP000017670">
    <property type="component" value="Unassembled WGS sequence"/>
</dbReference>
<dbReference type="HOGENOM" id="CLU_1313208_0_0_6"/>
<dbReference type="RefSeq" id="WP_005061292.1">
    <property type="nucleotide sequence ID" value="NZ_KB849765.1"/>
</dbReference>
<dbReference type="AlphaFoldDB" id="N9FKP9"/>
<dbReference type="eggNOG" id="ENOG5031S2Y">
    <property type="taxonomic scope" value="Bacteria"/>
</dbReference>
<dbReference type="PATRIC" id="fig|1217648.3.peg.2246"/>
<protein>
    <submittedName>
        <fullName evidence="1">Uncharacterized protein</fullName>
    </submittedName>
</protein>
<dbReference type="EMBL" id="APQL01000007">
    <property type="protein sequence ID" value="ENW05414.1"/>
    <property type="molecule type" value="Genomic_DNA"/>
</dbReference>
<gene>
    <name evidence="1" type="ORF">F933_02308</name>
</gene>
<organism evidence="1 2">
    <name type="scientific">Acinetobacter beijerinckii CIP 110307</name>
    <dbReference type="NCBI Taxonomy" id="1217648"/>
    <lineage>
        <taxon>Bacteria</taxon>
        <taxon>Pseudomonadati</taxon>
        <taxon>Pseudomonadota</taxon>
        <taxon>Gammaproteobacteria</taxon>
        <taxon>Moraxellales</taxon>
        <taxon>Moraxellaceae</taxon>
        <taxon>Acinetobacter</taxon>
    </lineage>
</organism>
<evidence type="ECO:0000313" key="2">
    <source>
        <dbReference type="Proteomes" id="UP000017670"/>
    </source>
</evidence>
<keyword evidence="2" id="KW-1185">Reference proteome</keyword>
<evidence type="ECO:0000313" key="1">
    <source>
        <dbReference type="EMBL" id="ENW05414.1"/>
    </source>
</evidence>
<dbReference type="GeneID" id="29857456"/>
<reference evidence="1 2" key="1">
    <citation type="submission" date="2013-02" db="EMBL/GenBank/DDBJ databases">
        <title>The Genome Sequence of Acinetobacter beijerinckii CIP 110307.</title>
        <authorList>
            <consortium name="The Broad Institute Genome Sequencing Platform"/>
            <consortium name="The Broad Institute Genome Sequencing Center for Infectious Disease"/>
            <person name="Cerqueira G."/>
            <person name="Feldgarden M."/>
            <person name="Courvalin P."/>
            <person name="Perichon B."/>
            <person name="Grillot-Courvalin C."/>
            <person name="Clermont D."/>
            <person name="Rocha E."/>
            <person name="Yoon E.-J."/>
            <person name="Nemec A."/>
            <person name="Walker B."/>
            <person name="Young S.K."/>
            <person name="Zeng Q."/>
            <person name="Gargeya S."/>
            <person name="Fitzgerald M."/>
            <person name="Haas B."/>
            <person name="Abouelleil A."/>
            <person name="Alvarado L."/>
            <person name="Arachchi H.M."/>
            <person name="Berlin A.M."/>
            <person name="Chapman S.B."/>
            <person name="Dewar J."/>
            <person name="Goldberg J."/>
            <person name="Griggs A."/>
            <person name="Gujja S."/>
            <person name="Hansen M."/>
            <person name="Howarth C."/>
            <person name="Imamovic A."/>
            <person name="Larimer J."/>
            <person name="McCowan C."/>
            <person name="Murphy C."/>
            <person name="Neiman D."/>
            <person name="Pearson M."/>
            <person name="Priest M."/>
            <person name="Roberts A."/>
            <person name="Saif S."/>
            <person name="Shea T."/>
            <person name="Sisk P."/>
            <person name="Sykes S."/>
            <person name="Wortman J."/>
            <person name="Nusbaum C."/>
            <person name="Birren B."/>
        </authorList>
    </citation>
    <scope>NUCLEOTIDE SEQUENCE [LARGE SCALE GENOMIC DNA]</scope>
    <source>
        <strain evidence="1 2">CIP 110307</strain>
    </source>
</reference>
<name>N9FKP9_9GAMM</name>